<protein>
    <submittedName>
        <fullName evidence="1">Uncharacterized protein</fullName>
    </submittedName>
</protein>
<organism evidence="1 2">
    <name type="scientific">Aneurinibacillus danicus</name>
    <dbReference type="NCBI Taxonomy" id="267746"/>
    <lineage>
        <taxon>Bacteria</taxon>
        <taxon>Bacillati</taxon>
        <taxon>Bacillota</taxon>
        <taxon>Bacilli</taxon>
        <taxon>Bacillales</taxon>
        <taxon>Paenibacillaceae</taxon>
        <taxon>Aneurinibacillus group</taxon>
        <taxon>Aneurinibacillus</taxon>
    </lineage>
</organism>
<proteinExistence type="predicted"/>
<evidence type="ECO:0000313" key="2">
    <source>
        <dbReference type="Proteomes" id="UP000321157"/>
    </source>
</evidence>
<comment type="caution">
    <text evidence="1">The sequence shown here is derived from an EMBL/GenBank/DDBJ whole genome shotgun (WGS) entry which is preliminary data.</text>
</comment>
<dbReference type="RefSeq" id="WP_170230041.1">
    <property type="nucleotide sequence ID" value="NZ_BJXX01000011.1"/>
</dbReference>
<keyword evidence="2" id="KW-1185">Reference proteome</keyword>
<accession>A0A511V169</accession>
<evidence type="ECO:0000313" key="1">
    <source>
        <dbReference type="EMBL" id="GEN32654.1"/>
    </source>
</evidence>
<gene>
    <name evidence="1" type="ORF">ADA01nite_01140</name>
</gene>
<sequence length="51" mass="6131">MFSRNNYIVELTRVNAPDNEIKYAKSLRGTNWWDLEGYGDYDADDEKVRDW</sequence>
<dbReference type="Proteomes" id="UP000321157">
    <property type="component" value="Unassembled WGS sequence"/>
</dbReference>
<name>A0A511V169_9BACL</name>
<dbReference type="EMBL" id="BJXX01000011">
    <property type="protein sequence ID" value="GEN32654.1"/>
    <property type="molecule type" value="Genomic_DNA"/>
</dbReference>
<dbReference type="AlphaFoldDB" id="A0A511V169"/>
<reference evidence="1 2" key="1">
    <citation type="submission" date="2019-07" db="EMBL/GenBank/DDBJ databases">
        <title>Whole genome shotgun sequence of Aneurinibacillus danicus NBRC 102444.</title>
        <authorList>
            <person name="Hosoyama A."/>
            <person name="Uohara A."/>
            <person name="Ohji S."/>
            <person name="Ichikawa N."/>
        </authorList>
    </citation>
    <scope>NUCLEOTIDE SEQUENCE [LARGE SCALE GENOMIC DNA]</scope>
    <source>
        <strain evidence="1 2">NBRC 102444</strain>
    </source>
</reference>